<feature type="compositionally biased region" description="Polar residues" evidence="1">
    <location>
        <begin position="116"/>
        <end position="128"/>
    </location>
</feature>
<protein>
    <submittedName>
        <fullName evidence="2">Uncharacterized protein</fullName>
    </submittedName>
</protein>
<feature type="region of interest" description="Disordered" evidence="1">
    <location>
        <begin position="116"/>
        <end position="137"/>
    </location>
</feature>
<dbReference type="VEuPathDB" id="FungiDB:VP01_13226g1"/>
<dbReference type="STRING" id="27349.A0A0L6VMN5"/>
<proteinExistence type="predicted"/>
<gene>
    <name evidence="2" type="ORF">VP01_13226g1</name>
</gene>
<feature type="region of interest" description="Disordered" evidence="1">
    <location>
        <begin position="64"/>
        <end position="92"/>
    </location>
</feature>
<evidence type="ECO:0000256" key="1">
    <source>
        <dbReference type="SAM" id="MobiDB-lite"/>
    </source>
</evidence>
<sequence length="163" mass="17715">MPLATLPRWSEEARVFQQITSCSKNPAKIQQAIFNLLSPRTKQAAKGHLLERKKFVKLATEAPHVHEPTATQSSSQSAPAASAKAVPTTRDKDAFLPMPVDVTGISESLALVNASTDKLNTPTSQPSGNKDGEMHDGLPRWAAIAPLLIQRLTRCGKKNRLSR</sequence>
<organism evidence="2 3">
    <name type="scientific">Puccinia sorghi</name>
    <dbReference type="NCBI Taxonomy" id="27349"/>
    <lineage>
        <taxon>Eukaryota</taxon>
        <taxon>Fungi</taxon>
        <taxon>Dikarya</taxon>
        <taxon>Basidiomycota</taxon>
        <taxon>Pucciniomycotina</taxon>
        <taxon>Pucciniomycetes</taxon>
        <taxon>Pucciniales</taxon>
        <taxon>Pucciniaceae</taxon>
        <taxon>Puccinia</taxon>
    </lineage>
</organism>
<evidence type="ECO:0000313" key="2">
    <source>
        <dbReference type="EMBL" id="KNZ62028.1"/>
    </source>
</evidence>
<evidence type="ECO:0000313" key="3">
    <source>
        <dbReference type="Proteomes" id="UP000037035"/>
    </source>
</evidence>
<dbReference type="OrthoDB" id="10553719at2759"/>
<comment type="caution">
    <text evidence="2">The sequence shown here is derived from an EMBL/GenBank/DDBJ whole genome shotgun (WGS) entry which is preliminary data.</text>
</comment>
<dbReference type="Proteomes" id="UP000037035">
    <property type="component" value="Unassembled WGS sequence"/>
</dbReference>
<name>A0A0L6VMN5_9BASI</name>
<feature type="compositionally biased region" description="Low complexity" evidence="1">
    <location>
        <begin position="68"/>
        <end position="83"/>
    </location>
</feature>
<dbReference type="AlphaFoldDB" id="A0A0L6VMN5"/>
<reference evidence="2 3" key="1">
    <citation type="submission" date="2015-08" db="EMBL/GenBank/DDBJ databases">
        <title>Next Generation Sequencing and Analysis of the Genome of Puccinia sorghi L Schw, the Causal Agent of Maize Common Rust.</title>
        <authorList>
            <person name="Rochi L."/>
            <person name="Burguener G."/>
            <person name="Darino M."/>
            <person name="Turjanski A."/>
            <person name="Kreff E."/>
            <person name="Dieguez M.J."/>
            <person name="Sacco F."/>
        </authorList>
    </citation>
    <scope>NUCLEOTIDE SEQUENCE [LARGE SCALE GENOMIC DNA]</scope>
    <source>
        <strain evidence="2 3">RO10H11247</strain>
    </source>
</reference>
<accession>A0A0L6VMN5</accession>
<dbReference type="EMBL" id="LAVV01003584">
    <property type="protein sequence ID" value="KNZ62028.1"/>
    <property type="molecule type" value="Genomic_DNA"/>
</dbReference>
<keyword evidence="3" id="KW-1185">Reference proteome</keyword>